<organism evidence="12 13">
    <name type="scientific">Stylophora pistillata</name>
    <name type="common">Smooth cauliflower coral</name>
    <dbReference type="NCBI Taxonomy" id="50429"/>
    <lineage>
        <taxon>Eukaryota</taxon>
        <taxon>Metazoa</taxon>
        <taxon>Cnidaria</taxon>
        <taxon>Anthozoa</taxon>
        <taxon>Hexacorallia</taxon>
        <taxon>Scleractinia</taxon>
        <taxon>Astrocoeniina</taxon>
        <taxon>Pocilloporidae</taxon>
        <taxon>Stylophora</taxon>
    </lineage>
</organism>
<sequence length="313" mass="35035">MFVVLAVGNALQPEISVINVVRNLNLSQEQDSRRDEVDNSTARSPCSRQSSSPSTITFSKFKAKKEEDRREYFRVGVLYGTTSVAVGHPFDTIKTKMQAQHGFETEGMFKAFAKTVKTQGIRGLYRGCIPPLWGSGIYRSSQFAVFEALYTYFNGFGRRELPFTGGLQIRVLIAGVAASTTRAIIETPLELAKVRRQTGQTWQFRGLYRGFGVTWCRTMGLMCTYFILLDSGRRHFPELFKRPILGPFLSSGLAATDLPVVARMRLVIKEKGGFFGLYRGIVPGSIRSFMSNGTSMIAMSWAQRKVSQWGLRG</sequence>
<evidence type="ECO:0000256" key="2">
    <source>
        <dbReference type="ARBA" id="ARBA00006375"/>
    </source>
</evidence>
<keyword evidence="13" id="KW-1185">Reference proteome</keyword>
<evidence type="ECO:0000256" key="1">
    <source>
        <dbReference type="ARBA" id="ARBA00004225"/>
    </source>
</evidence>
<name>A0A2B4RPP1_STYPI</name>
<keyword evidence="6" id="KW-1133">Transmembrane helix</keyword>
<keyword evidence="3 10" id="KW-0813">Transport</keyword>
<evidence type="ECO:0000313" key="13">
    <source>
        <dbReference type="Proteomes" id="UP000225706"/>
    </source>
</evidence>
<dbReference type="GO" id="GO:1990575">
    <property type="term" value="P:mitochondrial L-ornithine transmembrane transport"/>
    <property type="evidence" value="ECO:0007669"/>
    <property type="project" value="TreeGrafter"/>
</dbReference>
<evidence type="ECO:0000256" key="7">
    <source>
        <dbReference type="ARBA" id="ARBA00023128"/>
    </source>
</evidence>
<feature type="compositionally biased region" description="Low complexity" evidence="11">
    <location>
        <begin position="40"/>
        <end position="53"/>
    </location>
</feature>
<dbReference type="Pfam" id="PF00153">
    <property type="entry name" value="Mito_carr"/>
    <property type="match status" value="1"/>
</dbReference>
<reference evidence="13" key="1">
    <citation type="journal article" date="2017" name="bioRxiv">
        <title>Comparative analysis of the genomes of Stylophora pistillata and Acropora digitifera provides evidence for extensive differences between species of corals.</title>
        <authorList>
            <person name="Voolstra C.R."/>
            <person name="Li Y."/>
            <person name="Liew Y.J."/>
            <person name="Baumgarten S."/>
            <person name="Zoccola D."/>
            <person name="Flot J.-F."/>
            <person name="Tambutte S."/>
            <person name="Allemand D."/>
            <person name="Aranda M."/>
        </authorList>
    </citation>
    <scope>NUCLEOTIDE SEQUENCE [LARGE SCALE GENOMIC DNA]</scope>
</reference>
<protein>
    <submittedName>
        <fullName evidence="12">Mitochondrial substrate carrier family protein S</fullName>
    </submittedName>
</protein>
<evidence type="ECO:0000256" key="4">
    <source>
        <dbReference type="ARBA" id="ARBA00022692"/>
    </source>
</evidence>
<evidence type="ECO:0000256" key="5">
    <source>
        <dbReference type="ARBA" id="ARBA00022737"/>
    </source>
</evidence>
<dbReference type="EMBL" id="LSMT01000407">
    <property type="protein sequence ID" value="PFX18500.1"/>
    <property type="molecule type" value="Genomic_DNA"/>
</dbReference>
<dbReference type="PROSITE" id="PS50920">
    <property type="entry name" value="SOLCAR"/>
    <property type="match status" value="1"/>
</dbReference>
<proteinExistence type="inferred from homology"/>
<evidence type="ECO:0000256" key="10">
    <source>
        <dbReference type="RuleBase" id="RU000488"/>
    </source>
</evidence>
<dbReference type="InterPro" id="IPR050567">
    <property type="entry name" value="Mitochondrial_Carrier"/>
</dbReference>
<keyword evidence="4 9" id="KW-0812">Transmembrane</keyword>
<gene>
    <name evidence="12" type="primary">mcfS</name>
    <name evidence="12" type="ORF">AWC38_SpisGene17133</name>
</gene>
<feature type="repeat" description="Solcar" evidence="9">
    <location>
        <begin position="67"/>
        <end position="152"/>
    </location>
</feature>
<dbReference type="PANTHER" id="PTHR45624:SF58">
    <property type="entry name" value="CARRIER PROTEIN, PUTATIVE-RELATED"/>
    <property type="match status" value="1"/>
</dbReference>
<keyword evidence="5" id="KW-0677">Repeat</keyword>
<evidence type="ECO:0000256" key="11">
    <source>
        <dbReference type="SAM" id="MobiDB-lite"/>
    </source>
</evidence>
<evidence type="ECO:0000256" key="3">
    <source>
        <dbReference type="ARBA" id="ARBA00022448"/>
    </source>
</evidence>
<dbReference type="InterPro" id="IPR023395">
    <property type="entry name" value="MCP_dom_sf"/>
</dbReference>
<evidence type="ECO:0000256" key="6">
    <source>
        <dbReference type="ARBA" id="ARBA00022989"/>
    </source>
</evidence>
<accession>A0A2B4RPP1</accession>
<dbReference type="InterPro" id="IPR018108">
    <property type="entry name" value="MCP_transmembrane"/>
</dbReference>
<dbReference type="Gene3D" id="1.50.40.10">
    <property type="entry name" value="Mitochondrial carrier domain"/>
    <property type="match status" value="1"/>
</dbReference>
<dbReference type="PANTHER" id="PTHR45624">
    <property type="entry name" value="MITOCHONDRIAL BASIC AMINO ACIDS TRANSPORTER-RELATED"/>
    <property type="match status" value="1"/>
</dbReference>
<evidence type="ECO:0000313" key="12">
    <source>
        <dbReference type="EMBL" id="PFX18500.1"/>
    </source>
</evidence>
<evidence type="ECO:0000256" key="9">
    <source>
        <dbReference type="PROSITE-ProRule" id="PRU00282"/>
    </source>
</evidence>
<evidence type="ECO:0000256" key="8">
    <source>
        <dbReference type="ARBA" id="ARBA00023136"/>
    </source>
</evidence>
<dbReference type="AlphaFoldDB" id="A0A2B4RPP1"/>
<comment type="caution">
    <text evidence="12">The sequence shown here is derived from an EMBL/GenBank/DDBJ whole genome shotgun (WGS) entry which is preliminary data.</text>
</comment>
<comment type="similarity">
    <text evidence="2 10">Belongs to the mitochondrial carrier (TC 2.A.29) family.</text>
</comment>
<dbReference type="GO" id="GO:0031966">
    <property type="term" value="C:mitochondrial membrane"/>
    <property type="evidence" value="ECO:0007669"/>
    <property type="project" value="UniProtKB-SubCell"/>
</dbReference>
<feature type="region of interest" description="Disordered" evidence="11">
    <location>
        <begin position="29"/>
        <end position="53"/>
    </location>
</feature>
<keyword evidence="8 9" id="KW-0472">Membrane</keyword>
<keyword evidence="7" id="KW-0496">Mitochondrion</keyword>
<dbReference type="GO" id="GO:0000064">
    <property type="term" value="F:L-ornithine transmembrane transporter activity"/>
    <property type="evidence" value="ECO:0007669"/>
    <property type="project" value="TreeGrafter"/>
</dbReference>
<dbReference type="STRING" id="50429.A0A2B4RPP1"/>
<dbReference type="Proteomes" id="UP000225706">
    <property type="component" value="Unassembled WGS sequence"/>
</dbReference>
<dbReference type="OrthoDB" id="193856at2759"/>
<dbReference type="SUPFAM" id="SSF103506">
    <property type="entry name" value="Mitochondrial carrier"/>
    <property type="match status" value="1"/>
</dbReference>
<comment type="subcellular location">
    <subcellularLocation>
        <location evidence="1">Mitochondrion membrane</location>
        <topology evidence="1">Multi-pass membrane protein</topology>
    </subcellularLocation>
</comment>